<dbReference type="AlphaFoldDB" id="A0A1D1UMR9"/>
<sequence length="84" mass="9857">MNDFKVMQPDVKKFNIRFRDSYNYNPQSLFAWTKTFSPPKEEQERALEQKRTNGQVDLISKAKTMDVPDFTKSKALGRDSSFTM</sequence>
<evidence type="ECO:0000313" key="1">
    <source>
        <dbReference type="EMBL" id="GAU90731.1"/>
    </source>
</evidence>
<dbReference type="Proteomes" id="UP000186922">
    <property type="component" value="Unassembled WGS sequence"/>
</dbReference>
<reference evidence="1 2" key="1">
    <citation type="journal article" date="2016" name="Nat. Commun.">
        <title>Extremotolerant tardigrade genome and improved radiotolerance of human cultured cells by tardigrade-unique protein.</title>
        <authorList>
            <person name="Hashimoto T."/>
            <person name="Horikawa D.D."/>
            <person name="Saito Y."/>
            <person name="Kuwahara H."/>
            <person name="Kozuka-Hata H."/>
            <person name="Shin-I T."/>
            <person name="Minakuchi Y."/>
            <person name="Ohishi K."/>
            <person name="Motoyama A."/>
            <person name="Aizu T."/>
            <person name="Enomoto A."/>
            <person name="Kondo K."/>
            <person name="Tanaka S."/>
            <person name="Hara Y."/>
            <person name="Koshikawa S."/>
            <person name="Sagara H."/>
            <person name="Miura T."/>
            <person name="Yokobori S."/>
            <person name="Miyagawa K."/>
            <person name="Suzuki Y."/>
            <person name="Kubo T."/>
            <person name="Oyama M."/>
            <person name="Kohara Y."/>
            <person name="Fujiyama A."/>
            <person name="Arakawa K."/>
            <person name="Katayama T."/>
            <person name="Toyoda A."/>
            <person name="Kunieda T."/>
        </authorList>
    </citation>
    <scope>NUCLEOTIDE SEQUENCE [LARGE SCALE GENOMIC DNA]</scope>
    <source>
        <strain evidence="1 2">YOKOZUNA-1</strain>
    </source>
</reference>
<evidence type="ECO:0000313" key="2">
    <source>
        <dbReference type="Proteomes" id="UP000186922"/>
    </source>
</evidence>
<dbReference type="EMBL" id="BDGG01000001">
    <property type="protein sequence ID" value="GAU90731.1"/>
    <property type="molecule type" value="Genomic_DNA"/>
</dbReference>
<proteinExistence type="predicted"/>
<protein>
    <submittedName>
        <fullName evidence="1">Uncharacterized protein</fullName>
    </submittedName>
</protein>
<comment type="caution">
    <text evidence="1">The sequence shown here is derived from an EMBL/GenBank/DDBJ whole genome shotgun (WGS) entry which is preliminary data.</text>
</comment>
<accession>A0A1D1UMR9</accession>
<keyword evidence="2" id="KW-1185">Reference proteome</keyword>
<gene>
    <name evidence="1" type="primary">RvY_03109-1</name>
    <name evidence="1" type="synonym">RvY_03109.1</name>
    <name evidence="1" type="ORF">RvY_03109</name>
</gene>
<name>A0A1D1UMR9_RAMVA</name>
<organism evidence="1 2">
    <name type="scientific">Ramazzottius varieornatus</name>
    <name type="common">Water bear</name>
    <name type="synonym">Tardigrade</name>
    <dbReference type="NCBI Taxonomy" id="947166"/>
    <lineage>
        <taxon>Eukaryota</taxon>
        <taxon>Metazoa</taxon>
        <taxon>Ecdysozoa</taxon>
        <taxon>Tardigrada</taxon>
        <taxon>Eutardigrada</taxon>
        <taxon>Parachela</taxon>
        <taxon>Hypsibioidea</taxon>
        <taxon>Ramazzottiidae</taxon>
        <taxon>Ramazzottius</taxon>
    </lineage>
</organism>